<organism evidence="1 2">
    <name type="scientific">Rhodovibrio sodomensis</name>
    <dbReference type="NCBI Taxonomy" id="1088"/>
    <lineage>
        <taxon>Bacteria</taxon>
        <taxon>Pseudomonadati</taxon>
        <taxon>Pseudomonadota</taxon>
        <taxon>Alphaproteobacteria</taxon>
        <taxon>Rhodospirillales</taxon>
        <taxon>Rhodovibrionaceae</taxon>
        <taxon>Rhodovibrio</taxon>
    </lineage>
</organism>
<evidence type="ECO:0000313" key="1">
    <source>
        <dbReference type="EMBL" id="MBK1669568.1"/>
    </source>
</evidence>
<proteinExistence type="predicted"/>
<dbReference type="RefSeq" id="WP_200341902.1">
    <property type="nucleotide sequence ID" value="NZ_NRRL01000052.1"/>
</dbReference>
<accession>A0ABS1DH18</accession>
<evidence type="ECO:0000313" key="2">
    <source>
        <dbReference type="Proteomes" id="UP001296873"/>
    </source>
</evidence>
<keyword evidence="2" id="KW-1185">Reference proteome</keyword>
<name>A0ABS1DH18_9PROT</name>
<protein>
    <submittedName>
        <fullName evidence="1">Uncharacterized protein</fullName>
    </submittedName>
</protein>
<comment type="caution">
    <text evidence="1">The sequence shown here is derived from an EMBL/GenBank/DDBJ whole genome shotgun (WGS) entry which is preliminary data.</text>
</comment>
<gene>
    <name evidence="1" type="ORF">CKO28_16130</name>
</gene>
<reference evidence="1 2" key="1">
    <citation type="journal article" date="2020" name="Microorganisms">
        <title>Osmotic Adaptation and Compatible Solute Biosynthesis of Phototrophic Bacteria as Revealed from Genome Analyses.</title>
        <authorList>
            <person name="Imhoff J.F."/>
            <person name="Rahn T."/>
            <person name="Kunzel S."/>
            <person name="Keller A."/>
            <person name="Neulinger S.C."/>
        </authorList>
    </citation>
    <scope>NUCLEOTIDE SEQUENCE [LARGE SCALE GENOMIC DNA]</scope>
    <source>
        <strain evidence="1 2">DSM 9895</strain>
    </source>
</reference>
<dbReference type="EMBL" id="NRRL01000052">
    <property type="protein sequence ID" value="MBK1669568.1"/>
    <property type="molecule type" value="Genomic_DNA"/>
</dbReference>
<sequence>MTQTRDTAVVPTEEFWQQALAQRQRGILAEGAIFIGQAARVLADGPGFAGLSPETRSFLRLDGDLRRARLVIDAVAEAMRQAATSRAPDSENLSLCVFVSALLADELEAAGMDLDISRLNEALPTLNIEWCRAQYRMKCLRAMDPAGSA</sequence>
<dbReference type="Proteomes" id="UP001296873">
    <property type="component" value="Unassembled WGS sequence"/>
</dbReference>